<dbReference type="OrthoDB" id="304025at2759"/>
<reference evidence="1" key="1">
    <citation type="submission" date="2021-01" db="EMBL/GenBank/DDBJ databases">
        <authorList>
            <consortium name="Genoscope - CEA"/>
            <person name="William W."/>
        </authorList>
    </citation>
    <scope>NUCLEOTIDE SEQUENCE</scope>
</reference>
<evidence type="ECO:0000313" key="1">
    <source>
        <dbReference type="EMBL" id="CAD8069377.1"/>
    </source>
</evidence>
<dbReference type="AlphaFoldDB" id="A0A8S1LNT2"/>
<gene>
    <name evidence="1" type="ORF">PSON_ATCC_30995.1.T0250244</name>
</gene>
<sequence length="286" mass="33388">MNLFDNQSLVKNLDLYCRPQYRKRTYKKESKYKVYSLSKTYKKLKPNNSFQELKQGAYEEKSINQSCHCNECGGNIRKKLLIKNENDQNTIDKPIQIKYHELDKTPKNQENLLKSSGTASIHSTNNNNIIKSKFKPMSSILQMVYVKSAISKLMQSNNIQQQLFQSSPNTLTDLTPKQHNLKQSEQKGPHIQLFGQRIKTEPILYQQQIVIKRQTFYYPRVSNITKLGASNPLNFQDIFDKKPSKLAPLTSRYKSPQNNKQRTLSQRIQSTYFKNIDQKLKNSTKK</sequence>
<proteinExistence type="predicted"/>
<comment type="caution">
    <text evidence="1">The sequence shown here is derived from an EMBL/GenBank/DDBJ whole genome shotgun (WGS) entry which is preliminary data.</text>
</comment>
<dbReference type="EMBL" id="CAJJDN010000025">
    <property type="protein sequence ID" value="CAD8069377.1"/>
    <property type="molecule type" value="Genomic_DNA"/>
</dbReference>
<protein>
    <submittedName>
        <fullName evidence="1">Uncharacterized protein</fullName>
    </submittedName>
</protein>
<name>A0A8S1LNT2_9CILI</name>
<accession>A0A8S1LNT2</accession>
<dbReference type="Proteomes" id="UP000692954">
    <property type="component" value="Unassembled WGS sequence"/>
</dbReference>
<keyword evidence="2" id="KW-1185">Reference proteome</keyword>
<organism evidence="1 2">
    <name type="scientific">Paramecium sonneborni</name>
    <dbReference type="NCBI Taxonomy" id="65129"/>
    <lineage>
        <taxon>Eukaryota</taxon>
        <taxon>Sar</taxon>
        <taxon>Alveolata</taxon>
        <taxon>Ciliophora</taxon>
        <taxon>Intramacronucleata</taxon>
        <taxon>Oligohymenophorea</taxon>
        <taxon>Peniculida</taxon>
        <taxon>Parameciidae</taxon>
        <taxon>Paramecium</taxon>
    </lineage>
</organism>
<evidence type="ECO:0000313" key="2">
    <source>
        <dbReference type="Proteomes" id="UP000692954"/>
    </source>
</evidence>